<accession>A0A7T3RDD7</accession>
<evidence type="ECO:0000256" key="1">
    <source>
        <dbReference type="SAM" id="Phobius"/>
    </source>
</evidence>
<evidence type="ECO:0000313" key="3">
    <source>
        <dbReference type="Proteomes" id="UP000595224"/>
    </source>
</evidence>
<name>A0A7T3RDD7_9SPIR</name>
<keyword evidence="1" id="KW-1133">Transmembrane helix</keyword>
<gene>
    <name evidence="2" type="ORF">IWA51_12450</name>
</gene>
<feature type="transmembrane region" description="Helical" evidence="1">
    <location>
        <begin position="21"/>
        <end position="39"/>
    </location>
</feature>
<dbReference type="KEGG" id="tper:IWA51_12450"/>
<dbReference type="RefSeq" id="WP_198442649.1">
    <property type="nucleotide sequence ID" value="NZ_CBCSHE010000007.1"/>
</dbReference>
<dbReference type="EMBL" id="CP064936">
    <property type="protein sequence ID" value="QQA01041.1"/>
    <property type="molecule type" value="Genomic_DNA"/>
</dbReference>
<sequence length="134" mass="14940">MKEMNVGYERRVQLGRVKKTFMIVMAVAALFASSLLLLGCYEPSPLYGSWADNSGNKISFINDGTFVAKIKSVMGTAVSYEGDYSVIDNVLVFSVKDPSYTVTTEWDIRGAMLYLEWLGSDKQTVSLTLYHTAR</sequence>
<evidence type="ECO:0000313" key="2">
    <source>
        <dbReference type="EMBL" id="QQA01041.1"/>
    </source>
</evidence>
<keyword evidence="1" id="KW-0472">Membrane</keyword>
<reference evidence="2 3" key="1">
    <citation type="submission" date="2020-11" db="EMBL/GenBank/DDBJ databases">
        <title>Treponema Peruensis nv. sp., first commensal Treponema isolated from human feces.</title>
        <authorList>
            <person name="Belkhou C."/>
            <person name="Raes J."/>
        </authorList>
    </citation>
    <scope>NUCLEOTIDE SEQUENCE [LARGE SCALE GENOMIC DNA]</scope>
    <source>
        <strain evidence="2 3">RCC2812</strain>
    </source>
</reference>
<protein>
    <recommendedName>
        <fullName evidence="4">DUF5640 domain-containing protein</fullName>
    </recommendedName>
</protein>
<keyword evidence="1" id="KW-0812">Transmembrane</keyword>
<dbReference type="AlphaFoldDB" id="A0A7T3RDD7"/>
<organism evidence="2 3">
    <name type="scientific">Treponema peruense</name>
    <dbReference type="NCBI Taxonomy" id="2787628"/>
    <lineage>
        <taxon>Bacteria</taxon>
        <taxon>Pseudomonadati</taxon>
        <taxon>Spirochaetota</taxon>
        <taxon>Spirochaetia</taxon>
        <taxon>Spirochaetales</taxon>
        <taxon>Treponemataceae</taxon>
        <taxon>Treponema</taxon>
    </lineage>
</organism>
<dbReference type="Proteomes" id="UP000595224">
    <property type="component" value="Chromosome"/>
</dbReference>
<evidence type="ECO:0008006" key="4">
    <source>
        <dbReference type="Google" id="ProtNLM"/>
    </source>
</evidence>
<proteinExistence type="predicted"/>
<keyword evidence="3" id="KW-1185">Reference proteome</keyword>